<gene>
    <name evidence="7" type="ORF">GCM10022419_104090</name>
</gene>
<dbReference type="InterPro" id="IPR036388">
    <property type="entry name" value="WH-like_DNA-bd_sf"/>
</dbReference>
<proteinExistence type="predicted"/>
<dbReference type="InterPro" id="IPR012074">
    <property type="entry name" value="GAF_ANTAR"/>
</dbReference>
<keyword evidence="3" id="KW-0805">Transcription regulation</keyword>
<dbReference type="InterPro" id="IPR029016">
    <property type="entry name" value="GAF-like_dom_sf"/>
</dbReference>
<dbReference type="PIRSF" id="PIRSF036625">
    <property type="entry name" value="GAF_ANTAR"/>
    <property type="match status" value="1"/>
</dbReference>
<dbReference type="EMBL" id="BAABDQ010000038">
    <property type="protein sequence ID" value="GAA3602947.1"/>
    <property type="molecule type" value="Genomic_DNA"/>
</dbReference>
<keyword evidence="2" id="KW-0418">Kinase</keyword>
<comment type="caution">
    <text evidence="7">The sequence shown here is derived from an EMBL/GenBank/DDBJ whole genome shotgun (WGS) entry which is preliminary data.</text>
</comment>
<evidence type="ECO:0000256" key="1">
    <source>
        <dbReference type="ARBA" id="ARBA00022679"/>
    </source>
</evidence>
<protein>
    <submittedName>
        <fullName evidence="7">GAF and ANTAR domain-containing protein</fullName>
    </submittedName>
</protein>
<dbReference type="InterPro" id="IPR011006">
    <property type="entry name" value="CheY-like_superfamily"/>
</dbReference>
<dbReference type="InterPro" id="IPR003018">
    <property type="entry name" value="GAF"/>
</dbReference>
<evidence type="ECO:0000313" key="7">
    <source>
        <dbReference type="EMBL" id="GAA3602947.1"/>
    </source>
</evidence>
<dbReference type="Pfam" id="PF13185">
    <property type="entry name" value="GAF_2"/>
    <property type="match status" value="1"/>
</dbReference>
<evidence type="ECO:0000259" key="6">
    <source>
        <dbReference type="PROSITE" id="PS50921"/>
    </source>
</evidence>
<organism evidence="7 8">
    <name type="scientific">Nonomuraea rosea</name>
    <dbReference type="NCBI Taxonomy" id="638574"/>
    <lineage>
        <taxon>Bacteria</taxon>
        <taxon>Bacillati</taxon>
        <taxon>Actinomycetota</taxon>
        <taxon>Actinomycetes</taxon>
        <taxon>Streptosporangiales</taxon>
        <taxon>Streptosporangiaceae</taxon>
        <taxon>Nonomuraea</taxon>
    </lineage>
</organism>
<dbReference type="InterPro" id="IPR005561">
    <property type="entry name" value="ANTAR"/>
</dbReference>
<evidence type="ECO:0000256" key="4">
    <source>
        <dbReference type="ARBA" id="ARBA00023163"/>
    </source>
</evidence>
<dbReference type="Gene3D" id="1.10.10.10">
    <property type="entry name" value="Winged helix-like DNA-binding domain superfamily/Winged helix DNA-binding domain"/>
    <property type="match status" value="1"/>
</dbReference>
<dbReference type="Proteomes" id="UP001500630">
    <property type="component" value="Unassembled WGS sequence"/>
</dbReference>
<dbReference type="SUPFAM" id="SSF52172">
    <property type="entry name" value="CheY-like"/>
    <property type="match status" value="1"/>
</dbReference>
<evidence type="ECO:0000313" key="8">
    <source>
        <dbReference type="Proteomes" id="UP001500630"/>
    </source>
</evidence>
<reference evidence="8" key="1">
    <citation type="journal article" date="2019" name="Int. J. Syst. Evol. Microbiol.">
        <title>The Global Catalogue of Microorganisms (GCM) 10K type strain sequencing project: providing services to taxonomists for standard genome sequencing and annotation.</title>
        <authorList>
            <consortium name="The Broad Institute Genomics Platform"/>
            <consortium name="The Broad Institute Genome Sequencing Center for Infectious Disease"/>
            <person name="Wu L."/>
            <person name="Ma J."/>
        </authorList>
    </citation>
    <scope>NUCLEOTIDE SEQUENCE [LARGE SCALE GENOMIC DNA]</scope>
    <source>
        <strain evidence="8">JCM 17326</strain>
    </source>
</reference>
<keyword evidence="1" id="KW-0808">Transferase</keyword>
<accession>A0ABP6Z9L9</accession>
<dbReference type="Pfam" id="PF03861">
    <property type="entry name" value="ANTAR"/>
    <property type="match status" value="1"/>
</dbReference>
<dbReference type="PROSITE" id="PS50921">
    <property type="entry name" value="ANTAR"/>
    <property type="match status" value="1"/>
</dbReference>
<evidence type="ECO:0000256" key="3">
    <source>
        <dbReference type="ARBA" id="ARBA00023015"/>
    </source>
</evidence>
<dbReference type="SUPFAM" id="SSF55781">
    <property type="entry name" value="GAF domain-like"/>
    <property type="match status" value="1"/>
</dbReference>
<dbReference type="RefSeq" id="WP_345573651.1">
    <property type="nucleotide sequence ID" value="NZ_BAABDQ010000038.1"/>
</dbReference>
<dbReference type="Gene3D" id="3.30.450.40">
    <property type="match status" value="1"/>
</dbReference>
<feature type="domain" description="ANTAR" evidence="6">
    <location>
        <begin position="148"/>
        <end position="209"/>
    </location>
</feature>
<feature type="region of interest" description="Disordered" evidence="5">
    <location>
        <begin position="213"/>
        <end position="235"/>
    </location>
</feature>
<evidence type="ECO:0000256" key="5">
    <source>
        <dbReference type="SAM" id="MobiDB-lite"/>
    </source>
</evidence>
<keyword evidence="4" id="KW-0804">Transcription</keyword>
<dbReference type="SMART" id="SM01012">
    <property type="entry name" value="ANTAR"/>
    <property type="match status" value="1"/>
</dbReference>
<evidence type="ECO:0000256" key="2">
    <source>
        <dbReference type="ARBA" id="ARBA00022777"/>
    </source>
</evidence>
<sequence length="235" mass="25505">MPTDIEDFDRALTECVAIVSRAMPDSPMVSIAVCEQAGLRTVVSSHAKAELFDELQSAAGQGPILDAIDSGLAVSADDLTADPRWRRFIADSPEVLSLHSEPLEWEGSPFGALTLYSGDAGGFADATRIAVRVTAEHISLLYRTALDAARMREIAAQLKDALSTRAIIDQALGVVMAQRRCTSHQAFEILRNVSQTKNVKLYQVAATIVETVSGEPPQRPRWEEPPGKPATRHRS</sequence>
<name>A0ABP6Z9L9_9ACTN</name>
<keyword evidence="8" id="KW-1185">Reference proteome</keyword>